<evidence type="ECO:0000313" key="3">
    <source>
        <dbReference type="Proteomes" id="UP000596276"/>
    </source>
</evidence>
<accession>A0A7U2MX16</accession>
<dbReference type="Proteomes" id="UP000596276">
    <property type="component" value="Chromosome 7"/>
</dbReference>
<keyword evidence="1" id="KW-0812">Transmembrane</keyword>
<sequence>MSLPNNRHIAVCQKMTLTTEAIIALIALFVACVSGIRFLISHCGAHRILICWEILAFSIMLFQHEAGIIIGIEGNPISCRCNSSLAHNLPGGAKPHRKCGDCVNRVSYHQFYQHQCTIFQPIKSV</sequence>
<reference evidence="3" key="1">
    <citation type="journal article" date="2021" name="G3 (Bethesda)">
        <title>Chromosome assembled and annotated genome sequence of Aspergillus flavus NRRL 3357.</title>
        <authorList>
            <person name="Skerker J.M."/>
            <person name="Pianalto K.M."/>
            <person name="Mondo S.J."/>
            <person name="Yang K."/>
            <person name="Arkin A.P."/>
            <person name="Keller N.P."/>
            <person name="Grigoriev I.V."/>
            <person name="Louise Glass N.L."/>
        </authorList>
    </citation>
    <scope>NUCLEOTIDE SEQUENCE [LARGE SCALE GENOMIC DNA]</scope>
    <source>
        <strain evidence="3">ATCC 200026 / FGSC A1120 / IAM 13836 / NRRL 3357 / JCM 12722 / SRRC 167</strain>
    </source>
</reference>
<dbReference type="VEuPathDB" id="FungiDB:F9C07_2144472"/>
<feature type="transmembrane region" description="Helical" evidence="1">
    <location>
        <begin position="21"/>
        <end position="40"/>
    </location>
</feature>
<organism evidence="2 3">
    <name type="scientific">Aspergillus flavus (strain ATCC 200026 / FGSC A1120 / IAM 13836 / NRRL 3357 / JCM 12722 / SRRC 167)</name>
    <dbReference type="NCBI Taxonomy" id="332952"/>
    <lineage>
        <taxon>Eukaryota</taxon>
        <taxon>Fungi</taxon>
        <taxon>Dikarya</taxon>
        <taxon>Ascomycota</taxon>
        <taxon>Pezizomycotina</taxon>
        <taxon>Eurotiomycetes</taxon>
        <taxon>Eurotiomycetidae</taxon>
        <taxon>Eurotiales</taxon>
        <taxon>Aspergillaceae</taxon>
        <taxon>Aspergillus</taxon>
        <taxon>Aspergillus subgen. Circumdati</taxon>
    </lineage>
</organism>
<dbReference type="PROSITE" id="PS51257">
    <property type="entry name" value="PROKAR_LIPOPROTEIN"/>
    <property type="match status" value="1"/>
</dbReference>
<keyword evidence="1" id="KW-0472">Membrane</keyword>
<keyword evidence="1" id="KW-1133">Transmembrane helix</keyword>
<dbReference type="AlphaFoldDB" id="A0A7U2MX16"/>
<name>A0A7U2MX16_ASPFN</name>
<proteinExistence type="predicted"/>
<dbReference type="EMBL" id="CP044617">
    <property type="protein sequence ID" value="QRD91447.1"/>
    <property type="molecule type" value="Genomic_DNA"/>
</dbReference>
<keyword evidence="3" id="KW-1185">Reference proteome</keyword>
<evidence type="ECO:0000256" key="1">
    <source>
        <dbReference type="SAM" id="Phobius"/>
    </source>
</evidence>
<evidence type="ECO:0000313" key="2">
    <source>
        <dbReference type="EMBL" id="QRD91447.1"/>
    </source>
</evidence>
<protein>
    <submittedName>
        <fullName evidence="2">Uncharacterized protein</fullName>
    </submittedName>
</protein>
<gene>
    <name evidence="2" type="ORF">F9C07_2144472</name>
</gene>